<protein>
    <submittedName>
        <fullName evidence="2">GIT1_C domain-containing protein</fullName>
    </submittedName>
</protein>
<keyword evidence="1" id="KW-1185">Reference proteome</keyword>
<dbReference type="WBParaSite" id="TREG1_64820.1">
    <property type="protein sequence ID" value="TREG1_64820.1"/>
    <property type="gene ID" value="TREG1_64820"/>
</dbReference>
<evidence type="ECO:0000313" key="2">
    <source>
        <dbReference type="WBParaSite" id="TREG1_64820.1"/>
    </source>
</evidence>
<dbReference type="Proteomes" id="UP000050795">
    <property type="component" value="Unassembled WGS sequence"/>
</dbReference>
<dbReference type="AlphaFoldDB" id="A0A183W9H8"/>
<name>A0A183W9H8_TRIRE</name>
<evidence type="ECO:0000313" key="1">
    <source>
        <dbReference type="Proteomes" id="UP000050795"/>
    </source>
</evidence>
<reference evidence="1" key="1">
    <citation type="submission" date="2022-06" db="EMBL/GenBank/DDBJ databases">
        <authorList>
            <person name="Berger JAMES D."/>
            <person name="Berger JAMES D."/>
        </authorList>
    </citation>
    <scope>NUCLEOTIDE SEQUENCE [LARGE SCALE GENOMIC DNA]</scope>
</reference>
<accession>A0A183W9H8</accession>
<organism evidence="1 2">
    <name type="scientific">Trichobilharzia regenti</name>
    <name type="common">Nasal bird schistosome</name>
    <dbReference type="NCBI Taxonomy" id="157069"/>
    <lineage>
        <taxon>Eukaryota</taxon>
        <taxon>Metazoa</taxon>
        <taxon>Spiralia</taxon>
        <taxon>Lophotrochozoa</taxon>
        <taxon>Platyhelminthes</taxon>
        <taxon>Trematoda</taxon>
        <taxon>Digenea</taxon>
        <taxon>Strigeidida</taxon>
        <taxon>Schistosomatoidea</taxon>
        <taxon>Schistosomatidae</taxon>
        <taxon>Trichobilharzia</taxon>
    </lineage>
</organism>
<proteinExistence type="predicted"/>
<reference evidence="2" key="2">
    <citation type="submission" date="2023-11" db="UniProtKB">
        <authorList>
            <consortium name="WormBaseParasite"/>
        </authorList>
    </citation>
    <scope>IDENTIFICATION</scope>
</reference>
<sequence length="166" mass="18613">MDLKTENNSYDLNDNNHESSNTKVNQVIVNTNHSLCNSTELLIESIDQSLPWNFEQSIKDMILDIEEMNHEKTSNSVYIHSKQCTLLCCNDMSSSKCFSTSSSAGNDDVIDCNGDNHNNDKPSDRHNTDNNRISDIISASYNTTMLDADIANVIASIKSEFQQMLP</sequence>